<dbReference type="GO" id="GO:0015087">
    <property type="term" value="F:cobalt ion transmembrane transporter activity"/>
    <property type="evidence" value="ECO:0007669"/>
    <property type="project" value="UniProtKB-UniRule"/>
</dbReference>
<comment type="subcellular location">
    <subcellularLocation>
        <location evidence="10">Cell membrane</location>
        <topology evidence="10">Multi-pass membrane protein</topology>
    </subcellularLocation>
</comment>
<dbReference type="GO" id="GO:0005886">
    <property type="term" value="C:plasma membrane"/>
    <property type="evidence" value="ECO:0007669"/>
    <property type="project" value="UniProtKB-SubCell"/>
</dbReference>
<dbReference type="PANTHER" id="PTHR38662">
    <property type="entry name" value="COBALT TRANSPORT PROTEIN CBIN"/>
    <property type="match status" value="1"/>
</dbReference>
<evidence type="ECO:0000256" key="8">
    <source>
        <dbReference type="ARBA" id="ARBA00023136"/>
    </source>
</evidence>
<proteinExistence type="inferred from homology"/>
<evidence type="ECO:0000256" key="5">
    <source>
        <dbReference type="ARBA" id="ARBA00022692"/>
    </source>
</evidence>
<evidence type="ECO:0000256" key="10">
    <source>
        <dbReference type="HAMAP-Rule" id="MF_00330"/>
    </source>
</evidence>
<dbReference type="PANTHER" id="PTHR38662:SF1">
    <property type="entry name" value="COBALT TRANSPORT PROTEIN CBIN"/>
    <property type="match status" value="1"/>
</dbReference>
<keyword evidence="6 10" id="KW-1133">Transmembrane helix</keyword>
<dbReference type="AlphaFoldDB" id="Q50EH2"/>
<keyword evidence="7 10" id="KW-0406">Ion transport</keyword>
<organism evidence="11">
    <name type="scientific">Limosilactobacillus reuteri</name>
    <name type="common">Lactobacillus reuteri</name>
    <dbReference type="NCBI Taxonomy" id="1598"/>
    <lineage>
        <taxon>Bacteria</taxon>
        <taxon>Bacillati</taxon>
        <taxon>Bacillota</taxon>
        <taxon>Bacilli</taxon>
        <taxon>Lactobacillales</taxon>
        <taxon>Lactobacillaceae</taxon>
        <taxon>Limosilactobacillus</taxon>
    </lineage>
</organism>
<name>Q50EH2_LIMRT</name>
<evidence type="ECO:0000256" key="2">
    <source>
        <dbReference type="ARBA" id="ARBA00022448"/>
    </source>
</evidence>
<keyword evidence="3 10" id="KW-1003">Cell membrane</keyword>
<accession>Q50EH2</accession>
<keyword evidence="4 10" id="KW-0169">Cobalamin biosynthesis</keyword>
<feature type="transmembrane region" description="Helical" evidence="10">
    <location>
        <begin position="16"/>
        <end position="33"/>
    </location>
</feature>
<evidence type="ECO:0000256" key="4">
    <source>
        <dbReference type="ARBA" id="ARBA00022573"/>
    </source>
</evidence>
<keyword evidence="1 10" id="KW-0171">Cobalt transport</keyword>
<dbReference type="NCBIfam" id="NF002780">
    <property type="entry name" value="PRK02898.1"/>
    <property type="match status" value="1"/>
</dbReference>
<reference evidence="11" key="2">
    <citation type="journal article" date="2007" name="J. Biol. Chem.">
        <title>Structural characterization of the active site of the PduO-type ATP:Co(I)rrinoid adenosyltransferase from Lactobacillus reuteri.</title>
        <authorList>
            <person name="St Maurice M."/>
            <person name="Mera P.E."/>
            <person name="Taranto M.P."/>
            <person name="Sesma F."/>
            <person name="Escalante-Semerena J.C."/>
            <person name="Rayment I."/>
        </authorList>
    </citation>
    <scope>NUCLEOTIDE SEQUENCE</scope>
    <source>
        <strain evidence="11">CRL1098</strain>
    </source>
</reference>
<reference evidence="11" key="1">
    <citation type="submission" date="2004-10" db="EMBL/GenBank/DDBJ databases">
        <authorList>
            <person name="Vera J.L."/>
            <person name="Santos F."/>
            <person name="Sesma F.J.M."/>
            <person name="Font de Valdez G."/>
            <person name="Hugenholtz J."/>
        </authorList>
    </citation>
    <scope>NUCLEOTIDE SEQUENCE</scope>
    <source>
        <strain evidence="11">CRL1098</strain>
    </source>
</reference>
<gene>
    <name evidence="10 11" type="primary">cbiN</name>
</gene>
<evidence type="ECO:0000313" key="11">
    <source>
        <dbReference type="EMBL" id="AAX14531.1"/>
    </source>
</evidence>
<keyword evidence="2 10" id="KW-0813">Transport</keyword>
<keyword evidence="5 10" id="KW-0812">Transmembrane</keyword>
<keyword evidence="9 10" id="KW-0170">Cobalt</keyword>
<evidence type="ECO:0000256" key="3">
    <source>
        <dbReference type="ARBA" id="ARBA00022475"/>
    </source>
</evidence>
<comment type="similarity">
    <text evidence="10">Belongs to the CbiN family.</text>
</comment>
<evidence type="ECO:0000256" key="6">
    <source>
        <dbReference type="ARBA" id="ARBA00022989"/>
    </source>
</evidence>
<dbReference type="EMBL" id="AY780645">
    <property type="protein sequence ID" value="AAX14531.1"/>
    <property type="molecule type" value="Genomic_DNA"/>
</dbReference>
<protein>
    <recommendedName>
        <fullName evidence="10">Cobalt transport protein CbiN</fullName>
    </recommendedName>
    <alternativeName>
        <fullName evidence="10">Energy-coupling factor transporter probable substrate-capture protein CbiN</fullName>
        <shortName evidence="10">ECF transporter S component CbiN</shortName>
    </alternativeName>
</protein>
<dbReference type="InterPro" id="IPR003705">
    <property type="entry name" value="CbiN"/>
</dbReference>
<comment type="function">
    <text evidence="10">Part of the energy-coupling factor (ECF) transporter complex CbiMNOQ involved in cobalt import.</text>
</comment>
<dbReference type="HAMAP" id="MF_00330">
    <property type="entry name" value="CbiN"/>
    <property type="match status" value="1"/>
</dbReference>
<comment type="pathway">
    <text evidence="10">Cofactor biosynthesis; adenosylcobalamin biosynthesis.</text>
</comment>
<sequence length="110" mass="12127">MEGVSPTMKKRTKTNIILAICVILLVLIPFIFVKGEYSGSDDQGTEQIKKFDPSYKAWAHPVWTPPSGEIESLLFTVQGSLGTGIICYFIGAAHGKKKAQQNKTKQTVKQ</sequence>
<comment type="subunit">
    <text evidence="10">Forms an energy-coupling factor (ECF) transporter complex composed of an ATP-binding protein (A component, CbiO), a transmembrane protein (T component, CbiQ) and 2 possible substrate-capture proteins (S components, CbiM and CbiN) of unknown stoichimetry.</text>
</comment>
<evidence type="ECO:0000256" key="7">
    <source>
        <dbReference type="ARBA" id="ARBA00023065"/>
    </source>
</evidence>
<keyword evidence="8 10" id="KW-0472">Membrane</keyword>
<feature type="transmembrane region" description="Helical" evidence="10">
    <location>
        <begin position="73"/>
        <end position="93"/>
    </location>
</feature>
<evidence type="ECO:0000256" key="9">
    <source>
        <dbReference type="ARBA" id="ARBA00023285"/>
    </source>
</evidence>
<dbReference type="UniPathway" id="UPA00148"/>
<dbReference type="GO" id="GO:0009236">
    <property type="term" value="P:cobalamin biosynthetic process"/>
    <property type="evidence" value="ECO:0007669"/>
    <property type="project" value="UniProtKB-UniRule"/>
</dbReference>
<evidence type="ECO:0000256" key="1">
    <source>
        <dbReference type="ARBA" id="ARBA00022426"/>
    </source>
</evidence>
<dbReference type="Pfam" id="PF02553">
    <property type="entry name" value="CbiN"/>
    <property type="match status" value="1"/>
</dbReference>